<dbReference type="Gene3D" id="3.10.129.10">
    <property type="entry name" value="Hotdog Thioesterase"/>
    <property type="match status" value="1"/>
</dbReference>
<name>A0ABT6BDK3_9GAMM</name>
<reference evidence="1 2" key="1">
    <citation type="journal article" date="2024" name="Curr. Microbiol.">
        <title>Luteibacter sahnii sp. nov., A Novel Yellow-Colored Xanthomonadin Pigment Producing Probiotic Bacterium from Healthy Rice Seed Microbiome.</title>
        <authorList>
            <person name="Jaiswal G."/>
            <person name="Rana R."/>
            <person name="Nayak P.K."/>
            <person name="Chouhan R."/>
            <person name="Gandhi S.G."/>
            <person name="Patel H.K."/>
            <person name="Patil P.B."/>
        </authorList>
    </citation>
    <scope>NUCLEOTIDE SEQUENCE [LARGE SCALE GENOMIC DNA]</scope>
    <source>
        <strain evidence="1 2">PPL201</strain>
    </source>
</reference>
<proteinExistence type="predicted"/>
<evidence type="ECO:0000313" key="2">
    <source>
        <dbReference type="Proteomes" id="UP001528850"/>
    </source>
</evidence>
<dbReference type="Proteomes" id="UP001528850">
    <property type="component" value="Unassembled WGS sequence"/>
</dbReference>
<dbReference type="InterPro" id="IPR016776">
    <property type="entry name" value="ApeP-like_dehydratase"/>
</dbReference>
<comment type="caution">
    <text evidence="1">The sequence shown here is derived from an EMBL/GenBank/DDBJ whole genome shotgun (WGS) entry which is preliminary data.</text>
</comment>
<gene>
    <name evidence="1" type="ORF">P3W24_14770</name>
</gene>
<dbReference type="InterPro" id="IPR029069">
    <property type="entry name" value="HotDog_dom_sf"/>
</dbReference>
<dbReference type="RefSeq" id="WP_320551453.1">
    <property type="nucleotide sequence ID" value="NZ_JAQLOK010000003.1"/>
</dbReference>
<evidence type="ECO:0000313" key="1">
    <source>
        <dbReference type="EMBL" id="MDF4026236.1"/>
    </source>
</evidence>
<dbReference type="EMBL" id="JARJJS010000004">
    <property type="protein sequence ID" value="MDF4026236.1"/>
    <property type="molecule type" value="Genomic_DNA"/>
</dbReference>
<keyword evidence="2" id="KW-1185">Reference proteome</keyword>
<sequence length="144" mass="15369">MLEKSDFLDLVPHAGDMCLLDGVVSFDDDTIHAFSTSHGSPTHPLRGERGLHAVHLAEYGAQATAVHGALRARCGGDAPPRPGMLVSLRGLKLALERIDDLHGRLDVYAQCLIADGSGAQYTFRVVHDGRDIASGRAAVIHPPM</sequence>
<protein>
    <submittedName>
        <fullName evidence="1">Phosphotransferase</fullName>
    </submittedName>
</protein>
<dbReference type="Pfam" id="PF22817">
    <property type="entry name" value="ApeP-like"/>
    <property type="match status" value="1"/>
</dbReference>
<organism evidence="1 2">
    <name type="scientific">Luteibacter sahnii</name>
    <dbReference type="NCBI Taxonomy" id="3021977"/>
    <lineage>
        <taxon>Bacteria</taxon>
        <taxon>Pseudomonadati</taxon>
        <taxon>Pseudomonadota</taxon>
        <taxon>Gammaproteobacteria</taxon>
        <taxon>Lysobacterales</taxon>
        <taxon>Rhodanobacteraceae</taxon>
        <taxon>Luteibacter</taxon>
    </lineage>
</organism>
<dbReference type="SUPFAM" id="SSF54637">
    <property type="entry name" value="Thioesterase/thiol ester dehydrase-isomerase"/>
    <property type="match status" value="1"/>
</dbReference>
<accession>A0ABT6BDK3</accession>